<evidence type="ECO:0000313" key="3">
    <source>
        <dbReference type="Proteomes" id="UP000266482"/>
    </source>
</evidence>
<dbReference type="OrthoDB" id="2734858at2"/>
<feature type="transmembrane region" description="Helical" evidence="1">
    <location>
        <begin position="52"/>
        <end position="72"/>
    </location>
</feature>
<feature type="transmembrane region" description="Helical" evidence="1">
    <location>
        <begin position="117"/>
        <end position="137"/>
    </location>
</feature>
<dbReference type="Pfam" id="PF11457">
    <property type="entry name" value="DUF3021"/>
    <property type="match status" value="1"/>
</dbReference>
<reference evidence="2 3" key="1">
    <citation type="submission" date="2018-09" db="EMBL/GenBank/DDBJ databases">
        <title>Paenibacillus aracenensis nov. sp. isolated from a cave in southern Spain.</title>
        <authorList>
            <person name="Jurado V."/>
            <person name="Gutierrez-Patricio S."/>
            <person name="Gonzalez-Pimentel J.L."/>
            <person name="Miller A.Z."/>
            <person name="Laiz L."/>
            <person name="Saiz-Jimenez C."/>
        </authorList>
    </citation>
    <scope>NUCLEOTIDE SEQUENCE [LARGE SCALE GENOMIC DNA]</scope>
    <source>
        <strain evidence="2 3">DSM 22867</strain>
    </source>
</reference>
<feature type="transmembrane region" description="Helical" evidence="1">
    <location>
        <begin position="143"/>
        <end position="162"/>
    </location>
</feature>
<keyword evidence="1" id="KW-0812">Transmembrane</keyword>
<accession>A0A3A1UXF2</accession>
<dbReference type="InterPro" id="IPR021560">
    <property type="entry name" value="DUF3021"/>
</dbReference>
<dbReference type="EMBL" id="QXQA01000008">
    <property type="protein sequence ID" value="RIX52101.1"/>
    <property type="molecule type" value="Genomic_DNA"/>
</dbReference>
<evidence type="ECO:0000313" key="2">
    <source>
        <dbReference type="EMBL" id="RIX52101.1"/>
    </source>
</evidence>
<name>A0A3A1UXF2_9BACL</name>
<protein>
    <submittedName>
        <fullName evidence="2">DUF3021 domain-containing protein</fullName>
    </submittedName>
</protein>
<keyword evidence="3" id="KW-1185">Reference proteome</keyword>
<dbReference type="Proteomes" id="UP000266482">
    <property type="component" value="Unassembled WGS sequence"/>
</dbReference>
<organism evidence="2 3">
    <name type="scientific">Paenibacillus nanensis</name>
    <dbReference type="NCBI Taxonomy" id="393251"/>
    <lineage>
        <taxon>Bacteria</taxon>
        <taxon>Bacillati</taxon>
        <taxon>Bacillota</taxon>
        <taxon>Bacilli</taxon>
        <taxon>Bacillales</taxon>
        <taxon>Paenibacillaceae</taxon>
        <taxon>Paenibacillus</taxon>
    </lineage>
</organism>
<keyword evidence="1" id="KW-1133">Transmembrane helix</keyword>
<sequence length="183" mass="20799">MYTRKLAADLKRCWITGNVSSFPGSTCPRFEINSDCKRSVNMRLTEYLQKMIQQFFIIFASIVLVITFLRQVYEPELPFDPQSIYVMMAFSLISAVAGLILYAPHHASERTMQIRRVLHFLAIETVLISVAAVLGIVDNVSGVITLALEIAVIYLLVLLVSWRSDKKSADQINERLKQLKKES</sequence>
<proteinExistence type="predicted"/>
<dbReference type="AlphaFoldDB" id="A0A3A1UXF2"/>
<evidence type="ECO:0000256" key="1">
    <source>
        <dbReference type="SAM" id="Phobius"/>
    </source>
</evidence>
<keyword evidence="1" id="KW-0472">Membrane</keyword>
<feature type="transmembrane region" description="Helical" evidence="1">
    <location>
        <begin position="84"/>
        <end position="105"/>
    </location>
</feature>
<comment type="caution">
    <text evidence="2">The sequence shown here is derived from an EMBL/GenBank/DDBJ whole genome shotgun (WGS) entry which is preliminary data.</text>
</comment>
<gene>
    <name evidence="2" type="ORF">D3P08_14075</name>
</gene>